<evidence type="ECO:0000313" key="3">
    <source>
        <dbReference type="Proteomes" id="UP000053328"/>
    </source>
</evidence>
<reference evidence="2 3" key="1">
    <citation type="submission" date="2015-01" db="EMBL/GenBank/DDBJ databases">
        <title>The Genome Sequence of Exophiala spinifera CBS89968.</title>
        <authorList>
            <consortium name="The Broad Institute Genomics Platform"/>
            <person name="Cuomo C."/>
            <person name="de Hoog S."/>
            <person name="Gorbushina A."/>
            <person name="Stielow B."/>
            <person name="Teixiera M."/>
            <person name="Abouelleil A."/>
            <person name="Chapman S.B."/>
            <person name="Priest M."/>
            <person name="Young S.K."/>
            <person name="Wortman J."/>
            <person name="Nusbaum C."/>
            <person name="Birren B."/>
        </authorList>
    </citation>
    <scope>NUCLEOTIDE SEQUENCE [LARGE SCALE GENOMIC DNA]</scope>
    <source>
        <strain evidence="2 3">CBS 89968</strain>
    </source>
</reference>
<dbReference type="STRING" id="91928.A0A0D2B537"/>
<dbReference type="Proteomes" id="UP000053328">
    <property type="component" value="Unassembled WGS sequence"/>
</dbReference>
<feature type="transmembrane region" description="Helical" evidence="1">
    <location>
        <begin position="130"/>
        <end position="147"/>
    </location>
</feature>
<feature type="transmembrane region" description="Helical" evidence="1">
    <location>
        <begin position="90"/>
        <end position="109"/>
    </location>
</feature>
<feature type="transmembrane region" description="Helical" evidence="1">
    <location>
        <begin position="61"/>
        <end position="84"/>
    </location>
</feature>
<sequence>MGTTLVRLGVGFFSLISLAIAAFNGAIAHFAIVLQDRARTDLVNVPHDRFDQIFEHLMSRVILLSIILCVTSAVCAFLGGIFAVYHPLSLLWGLLIGQILIFIANPILAGNVHGYKTSFTWFGKNDKYPYYDLIYYGSIAQMGWALIQVPCLALCCCCRAGPREGPAEQPDEA</sequence>
<dbReference type="GeneID" id="27333678"/>
<accession>A0A0D2B537</accession>
<keyword evidence="1" id="KW-1133">Transmembrane helix</keyword>
<keyword evidence="3" id="KW-1185">Reference proteome</keyword>
<dbReference type="RefSeq" id="XP_016234031.1">
    <property type="nucleotide sequence ID" value="XM_016380929.1"/>
</dbReference>
<dbReference type="VEuPathDB" id="FungiDB:PV08_06595"/>
<dbReference type="OrthoDB" id="3556886at2759"/>
<feature type="transmembrane region" description="Helical" evidence="1">
    <location>
        <begin position="12"/>
        <end position="34"/>
    </location>
</feature>
<protein>
    <submittedName>
        <fullName evidence="2">Uncharacterized protein</fullName>
    </submittedName>
</protein>
<keyword evidence="1" id="KW-0812">Transmembrane</keyword>
<evidence type="ECO:0000313" key="2">
    <source>
        <dbReference type="EMBL" id="KIW13815.1"/>
    </source>
</evidence>
<proteinExistence type="predicted"/>
<keyword evidence="1" id="KW-0472">Membrane</keyword>
<gene>
    <name evidence="2" type="ORF">PV08_06595</name>
</gene>
<evidence type="ECO:0000256" key="1">
    <source>
        <dbReference type="SAM" id="Phobius"/>
    </source>
</evidence>
<dbReference type="AlphaFoldDB" id="A0A0D2B537"/>
<dbReference type="EMBL" id="KN847496">
    <property type="protein sequence ID" value="KIW13815.1"/>
    <property type="molecule type" value="Genomic_DNA"/>
</dbReference>
<organism evidence="2 3">
    <name type="scientific">Exophiala spinifera</name>
    <dbReference type="NCBI Taxonomy" id="91928"/>
    <lineage>
        <taxon>Eukaryota</taxon>
        <taxon>Fungi</taxon>
        <taxon>Dikarya</taxon>
        <taxon>Ascomycota</taxon>
        <taxon>Pezizomycotina</taxon>
        <taxon>Eurotiomycetes</taxon>
        <taxon>Chaetothyriomycetidae</taxon>
        <taxon>Chaetothyriales</taxon>
        <taxon>Herpotrichiellaceae</taxon>
        <taxon>Exophiala</taxon>
    </lineage>
</organism>
<dbReference type="HOGENOM" id="CLU_1547588_0_0_1"/>
<name>A0A0D2B537_9EURO</name>